<dbReference type="OrthoDB" id="10283130at2759"/>
<dbReference type="STRING" id="93759.A0A1R3IV12"/>
<proteinExistence type="predicted"/>
<reference evidence="2" key="1">
    <citation type="submission" date="2013-09" db="EMBL/GenBank/DDBJ databases">
        <title>Corchorus olitorius genome sequencing.</title>
        <authorList>
            <person name="Alam M."/>
            <person name="Haque M.S."/>
            <person name="Islam M.S."/>
            <person name="Emdad E.M."/>
            <person name="Islam M.M."/>
            <person name="Ahmed B."/>
            <person name="Halim A."/>
            <person name="Hossen Q.M.M."/>
            <person name="Hossain M.Z."/>
            <person name="Ahmed R."/>
            <person name="Khan M.M."/>
            <person name="Islam R."/>
            <person name="Rashid M.M."/>
            <person name="Khan S.A."/>
            <person name="Rahman M.S."/>
            <person name="Alam M."/>
            <person name="Yahiya A.S."/>
            <person name="Khan M.S."/>
            <person name="Azam M.S."/>
            <person name="Haque T."/>
            <person name="Lashkar M.Z.H."/>
            <person name="Akhand A.I."/>
            <person name="Morshed G."/>
            <person name="Roy S."/>
            <person name="Uddin K.S."/>
            <person name="Rabeya T."/>
            <person name="Hossain A.S."/>
            <person name="Chowdhury A."/>
            <person name="Snigdha A.R."/>
            <person name="Mortoza M.S."/>
            <person name="Matin S.A."/>
            <person name="Hoque S.M.E."/>
            <person name="Islam M.K."/>
            <person name="Roy D.K."/>
            <person name="Haider R."/>
            <person name="Moosa M.M."/>
            <person name="Elias S.M."/>
            <person name="Hasan A.M."/>
            <person name="Jahan S."/>
            <person name="Shafiuddin M."/>
            <person name="Mahmood N."/>
            <person name="Shommy N.S."/>
        </authorList>
    </citation>
    <scope>NUCLEOTIDE SEQUENCE [LARGE SCALE GENOMIC DNA]</scope>
    <source>
        <strain evidence="2">cv. O-4</strain>
    </source>
</reference>
<organism evidence="1 2">
    <name type="scientific">Corchorus olitorius</name>
    <dbReference type="NCBI Taxonomy" id="93759"/>
    <lineage>
        <taxon>Eukaryota</taxon>
        <taxon>Viridiplantae</taxon>
        <taxon>Streptophyta</taxon>
        <taxon>Embryophyta</taxon>
        <taxon>Tracheophyta</taxon>
        <taxon>Spermatophyta</taxon>
        <taxon>Magnoliopsida</taxon>
        <taxon>eudicotyledons</taxon>
        <taxon>Gunneridae</taxon>
        <taxon>Pentapetalae</taxon>
        <taxon>rosids</taxon>
        <taxon>malvids</taxon>
        <taxon>Malvales</taxon>
        <taxon>Malvaceae</taxon>
        <taxon>Grewioideae</taxon>
        <taxon>Apeibeae</taxon>
        <taxon>Corchorus</taxon>
    </lineage>
</organism>
<dbReference type="EMBL" id="AWUE01017575">
    <property type="protein sequence ID" value="OMO86429.1"/>
    <property type="molecule type" value="Genomic_DNA"/>
</dbReference>
<comment type="caution">
    <text evidence="1">The sequence shown here is derived from an EMBL/GenBank/DDBJ whole genome shotgun (WGS) entry which is preliminary data.</text>
</comment>
<name>A0A1R3IV12_9ROSI</name>
<protein>
    <submittedName>
        <fullName evidence="1">Uncharacterized protein</fullName>
    </submittedName>
</protein>
<evidence type="ECO:0000313" key="2">
    <source>
        <dbReference type="Proteomes" id="UP000187203"/>
    </source>
</evidence>
<sequence>MEGEAESLEEVKPNVVVKESNGDVVGDYDAGKLGSVETPGFVGKKIFQNG</sequence>
<keyword evidence="2" id="KW-1185">Reference proteome</keyword>
<gene>
    <name evidence="1" type="ORF">COLO4_21177</name>
</gene>
<accession>A0A1R3IV12</accession>
<dbReference type="AlphaFoldDB" id="A0A1R3IV12"/>
<evidence type="ECO:0000313" key="1">
    <source>
        <dbReference type="EMBL" id="OMO86429.1"/>
    </source>
</evidence>
<dbReference type="Proteomes" id="UP000187203">
    <property type="component" value="Unassembled WGS sequence"/>
</dbReference>